<gene>
    <name evidence="1" type="ORF">G9H71_13220</name>
</gene>
<evidence type="ECO:0000313" key="1">
    <source>
        <dbReference type="EMBL" id="NHC14743.1"/>
    </source>
</evidence>
<accession>A0ABX0GUZ7</accession>
<dbReference type="Proteomes" id="UP000800981">
    <property type="component" value="Unassembled WGS sequence"/>
</dbReference>
<reference evidence="1 2" key="1">
    <citation type="submission" date="2020-03" db="EMBL/GenBank/DDBJ databases">
        <title>Two novel Motilibacter sp.</title>
        <authorList>
            <person name="Liu S."/>
        </authorList>
    </citation>
    <scope>NUCLEOTIDE SEQUENCE [LARGE SCALE GENOMIC DNA]</scope>
    <source>
        <strain evidence="1 2">E257</strain>
    </source>
</reference>
<protein>
    <submittedName>
        <fullName evidence="1">DUF429 domain-containing protein</fullName>
    </submittedName>
</protein>
<dbReference type="EMBL" id="JAANNP010000010">
    <property type="protein sequence ID" value="NHC14743.1"/>
    <property type="molecule type" value="Genomic_DNA"/>
</dbReference>
<name>A0ABX0GUZ7_9ACTN</name>
<keyword evidence="2" id="KW-1185">Reference proteome</keyword>
<dbReference type="InterPro" id="IPR007362">
    <property type="entry name" value="DUF429"/>
</dbReference>
<dbReference type="Pfam" id="PF04250">
    <property type="entry name" value="DUF429"/>
    <property type="match status" value="1"/>
</dbReference>
<sequence>MSAVLGADACKGGWVGVVPHEGSAQALFGAHIGLLVERATALAGPLAAVAVDIPIGLPTRGRRRADAEAARALGPRRSSVFRTPVRAALEAGTYALAAAANRELAGEGVSAQAYALREKALEVDAWLRSGTHPDVREAHPELSFAALAGAPLAYPKRTWNGMNARRGLLEAVGIVLGDALGEAGERAAVDDVLDAAAVAWTASRIARREAHSLPGPPETLEDGTACAIWC</sequence>
<evidence type="ECO:0000313" key="2">
    <source>
        <dbReference type="Proteomes" id="UP000800981"/>
    </source>
</evidence>
<organism evidence="1 2">
    <name type="scientific">Motilibacter deserti</name>
    <dbReference type="NCBI Taxonomy" id="2714956"/>
    <lineage>
        <taxon>Bacteria</taxon>
        <taxon>Bacillati</taxon>
        <taxon>Actinomycetota</taxon>
        <taxon>Actinomycetes</taxon>
        <taxon>Motilibacterales</taxon>
        <taxon>Motilibacteraceae</taxon>
        <taxon>Motilibacter</taxon>
    </lineage>
</organism>
<comment type="caution">
    <text evidence="1">The sequence shown here is derived from an EMBL/GenBank/DDBJ whole genome shotgun (WGS) entry which is preliminary data.</text>
</comment>
<proteinExistence type="predicted"/>